<reference evidence="6" key="3">
    <citation type="submission" date="2020-06" db="EMBL/GenBank/DDBJ databases">
        <title>Helianthus annuus Genome sequencing and assembly Release 2.</title>
        <authorList>
            <person name="Gouzy J."/>
            <person name="Langlade N."/>
            <person name="Munos S."/>
        </authorList>
    </citation>
    <scope>NUCLEOTIDE SEQUENCE</scope>
    <source>
        <tissue evidence="6">Leaves</tissue>
    </source>
</reference>
<evidence type="ECO:0000256" key="1">
    <source>
        <dbReference type="ARBA" id="ARBA00022723"/>
    </source>
</evidence>
<feature type="domain" description="RING-type" evidence="5">
    <location>
        <begin position="87"/>
        <end position="130"/>
    </location>
</feature>
<dbReference type="Gramene" id="mRNA:HanXRQr2_Chr13g0604811">
    <property type="protein sequence ID" value="CDS:HanXRQr2_Chr13g0604811.1"/>
    <property type="gene ID" value="HanXRQr2_Chr13g0604811"/>
</dbReference>
<reference evidence="7" key="2">
    <citation type="submission" date="2017-02" db="EMBL/GenBank/DDBJ databases">
        <title>Sunflower complete genome.</title>
        <authorList>
            <person name="Langlade N."/>
            <person name="Munos S."/>
        </authorList>
    </citation>
    <scope>NUCLEOTIDE SEQUENCE [LARGE SCALE GENOMIC DNA]</scope>
    <source>
        <tissue evidence="7">Leaves</tissue>
    </source>
</reference>
<dbReference type="STRING" id="4232.A0A251SYP0"/>
<dbReference type="GO" id="GO:0008270">
    <property type="term" value="F:zinc ion binding"/>
    <property type="evidence" value="ECO:0007669"/>
    <property type="project" value="UniProtKB-KW"/>
</dbReference>
<dbReference type="InParanoid" id="A0A251SYP0"/>
<dbReference type="EMBL" id="CM007902">
    <property type="protein sequence ID" value="OTG02701.1"/>
    <property type="molecule type" value="Genomic_DNA"/>
</dbReference>
<dbReference type="GO" id="GO:0061630">
    <property type="term" value="F:ubiquitin protein ligase activity"/>
    <property type="evidence" value="ECO:0000318"/>
    <property type="project" value="GO_Central"/>
</dbReference>
<dbReference type="GO" id="GO:0016567">
    <property type="term" value="P:protein ubiquitination"/>
    <property type="evidence" value="ECO:0000318"/>
    <property type="project" value="GO_Central"/>
</dbReference>
<evidence type="ECO:0000313" key="7">
    <source>
        <dbReference type="EMBL" id="OTG02701.1"/>
    </source>
</evidence>
<name>A0A251SYP0_HELAN</name>
<keyword evidence="2 4" id="KW-0863">Zinc-finger</keyword>
<dbReference type="SUPFAM" id="SSF57850">
    <property type="entry name" value="RING/U-box"/>
    <property type="match status" value="1"/>
</dbReference>
<dbReference type="EMBL" id="MNCJ02000328">
    <property type="protein sequence ID" value="KAF5774803.1"/>
    <property type="molecule type" value="Genomic_DNA"/>
</dbReference>
<dbReference type="InterPro" id="IPR001841">
    <property type="entry name" value="Znf_RING"/>
</dbReference>
<dbReference type="InterPro" id="IPR011016">
    <property type="entry name" value="Znf_RING-CH"/>
</dbReference>
<dbReference type="PANTHER" id="PTHR45969:SF33">
    <property type="entry name" value="RING ZINC FINGER PROTEIN-RELATED"/>
    <property type="match status" value="1"/>
</dbReference>
<evidence type="ECO:0000256" key="4">
    <source>
        <dbReference type="PROSITE-ProRule" id="PRU00175"/>
    </source>
</evidence>
<dbReference type="FunCoup" id="A0A251SYP0">
    <property type="interactions" value="108"/>
</dbReference>
<dbReference type="Pfam" id="PF13639">
    <property type="entry name" value="zf-RING_2"/>
    <property type="match status" value="1"/>
</dbReference>
<dbReference type="PANTHER" id="PTHR45969">
    <property type="entry name" value="RING ZINC FINGER PROTEIN-RELATED"/>
    <property type="match status" value="1"/>
</dbReference>
<protein>
    <submittedName>
        <fullName evidence="7">Putative RING-H2 finger A1A</fullName>
    </submittedName>
    <submittedName>
        <fullName evidence="6">Transcription factor C2H2 family</fullName>
    </submittedName>
</protein>
<evidence type="ECO:0000313" key="8">
    <source>
        <dbReference type="Proteomes" id="UP000215914"/>
    </source>
</evidence>
<keyword evidence="1" id="KW-0479">Metal-binding</keyword>
<accession>A0A251SYP0</accession>
<keyword evidence="3" id="KW-0862">Zinc</keyword>
<keyword evidence="8" id="KW-1185">Reference proteome</keyword>
<evidence type="ECO:0000256" key="3">
    <source>
        <dbReference type="ARBA" id="ARBA00022833"/>
    </source>
</evidence>
<gene>
    <name evidence="7" type="primary">RHA1A</name>
    <name evidence="7" type="ORF">HannXRQ_Chr13g0416001</name>
    <name evidence="6" type="ORF">HanXRQr2_Chr13g0604811</name>
</gene>
<dbReference type="SMART" id="SM00184">
    <property type="entry name" value="RING"/>
    <property type="match status" value="1"/>
</dbReference>
<evidence type="ECO:0000313" key="6">
    <source>
        <dbReference type="EMBL" id="KAF5774803.1"/>
    </source>
</evidence>
<dbReference type="InterPro" id="IPR013083">
    <property type="entry name" value="Znf_RING/FYVE/PHD"/>
</dbReference>
<evidence type="ECO:0000259" key="5">
    <source>
        <dbReference type="PROSITE" id="PS50089"/>
    </source>
</evidence>
<dbReference type="Gene3D" id="3.30.40.10">
    <property type="entry name" value="Zinc/RING finger domain, C3HC4 (zinc finger)"/>
    <property type="match status" value="1"/>
</dbReference>
<dbReference type="SMART" id="SM00744">
    <property type="entry name" value="RINGv"/>
    <property type="match status" value="1"/>
</dbReference>
<evidence type="ECO:0000256" key="2">
    <source>
        <dbReference type="ARBA" id="ARBA00022771"/>
    </source>
</evidence>
<sequence length="165" mass="18730">MGFPVGYTDFFLPKLILHILTHLVSICNHISTCFTFTGLQHIHRSNLTSNRAQPEPLIQPQSFSAVLLRELFPAVKFSEIVDPPESCVVCLCEFDGGDEIRRLTNCIHVFHRGCIDRWMDYDKKTCPVCRMLFVPDDLQDSFNERLWAASGIADYYGDSSLVGSL</sequence>
<proteinExistence type="predicted"/>
<reference evidence="6 8" key="1">
    <citation type="journal article" date="2017" name="Nature">
        <title>The sunflower genome provides insights into oil metabolism, flowering and Asterid evolution.</title>
        <authorList>
            <person name="Badouin H."/>
            <person name="Gouzy J."/>
            <person name="Grassa C.J."/>
            <person name="Murat F."/>
            <person name="Staton S.E."/>
            <person name="Cottret L."/>
            <person name="Lelandais-Briere C."/>
            <person name="Owens G.L."/>
            <person name="Carrere S."/>
            <person name="Mayjonade B."/>
            <person name="Legrand L."/>
            <person name="Gill N."/>
            <person name="Kane N.C."/>
            <person name="Bowers J.E."/>
            <person name="Hubner S."/>
            <person name="Bellec A."/>
            <person name="Berard A."/>
            <person name="Berges H."/>
            <person name="Blanchet N."/>
            <person name="Boniface M.C."/>
            <person name="Brunel D."/>
            <person name="Catrice O."/>
            <person name="Chaidir N."/>
            <person name="Claudel C."/>
            <person name="Donnadieu C."/>
            <person name="Faraut T."/>
            <person name="Fievet G."/>
            <person name="Helmstetter N."/>
            <person name="King M."/>
            <person name="Knapp S.J."/>
            <person name="Lai Z."/>
            <person name="Le Paslier M.C."/>
            <person name="Lippi Y."/>
            <person name="Lorenzon L."/>
            <person name="Mandel J.R."/>
            <person name="Marage G."/>
            <person name="Marchand G."/>
            <person name="Marquand E."/>
            <person name="Bret-Mestries E."/>
            <person name="Morien E."/>
            <person name="Nambeesan S."/>
            <person name="Nguyen T."/>
            <person name="Pegot-Espagnet P."/>
            <person name="Pouilly N."/>
            <person name="Raftis F."/>
            <person name="Sallet E."/>
            <person name="Schiex T."/>
            <person name="Thomas J."/>
            <person name="Vandecasteele C."/>
            <person name="Vares D."/>
            <person name="Vear F."/>
            <person name="Vautrin S."/>
            <person name="Crespi M."/>
            <person name="Mangin B."/>
            <person name="Burke J.M."/>
            <person name="Salse J."/>
            <person name="Munos S."/>
            <person name="Vincourt P."/>
            <person name="Rieseberg L.H."/>
            <person name="Langlade N.B."/>
        </authorList>
    </citation>
    <scope>NUCLEOTIDE SEQUENCE [LARGE SCALE GENOMIC DNA]</scope>
    <source>
        <strain evidence="8">cv. SF193</strain>
        <tissue evidence="6">Leaves</tissue>
    </source>
</reference>
<dbReference type="PROSITE" id="PS50089">
    <property type="entry name" value="ZF_RING_2"/>
    <property type="match status" value="1"/>
</dbReference>
<dbReference type="Proteomes" id="UP000215914">
    <property type="component" value="Chromosome 13"/>
</dbReference>
<dbReference type="OMA" id="MANCKHM"/>
<dbReference type="OrthoDB" id="8062037at2759"/>
<dbReference type="AlphaFoldDB" id="A0A251SYP0"/>
<organism evidence="7 8">
    <name type="scientific">Helianthus annuus</name>
    <name type="common">Common sunflower</name>
    <dbReference type="NCBI Taxonomy" id="4232"/>
    <lineage>
        <taxon>Eukaryota</taxon>
        <taxon>Viridiplantae</taxon>
        <taxon>Streptophyta</taxon>
        <taxon>Embryophyta</taxon>
        <taxon>Tracheophyta</taxon>
        <taxon>Spermatophyta</taxon>
        <taxon>Magnoliopsida</taxon>
        <taxon>eudicotyledons</taxon>
        <taxon>Gunneridae</taxon>
        <taxon>Pentapetalae</taxon>
        <taxon>asterids</taxon>
        <taxon>campanulids</taxon>
        <taxon>Asterales</taxon>
        <taxon>Asteraceae</taxon>
        <taxon>Asteroideae</taxon>
        <taxon>Heliantheae alliance</taxon>
        <taxon>Heliantheae</taxon>
        <taxon>Helianthus</taxon>
    </lineage>
</organism>